<evidence type="ECO:0000259" key="5">
    <source>
        <dbReference type="PROSITE" id="PS51077"/>
    </source>
</evidence>
<dbReference type="RefSeq" id="WP_148755377.1">
    <property type="nucleotide sequence ID" value="NZ_VSSR01000070.1"/>
</dbReference>
<dbReference type="Gene3D" id="3.30.450.40">
    <property type="match status" value="1"/>
</dbReference>
<reference evidence="7 8" key="1">
    <citation type="submission" date="2019-08" db="EMBL/GenBank/DDBJ databases">
        <title>Bradyrhizobium hipponensis sp. nov., a rhizobium isolated from a Lupinus angustifolius root nodule in Tunisia.</title>
        <authorList>
            <person name="Off K."/>
            <person name="Rejili M."/>
            <person name="Mars M."/>
            <person name="Brachmann A."/>
            <person name="Marin M."/>
        </authorList>
    </citation>
    <scope>NUCLEOTIDE SEQUENCE [LARGE SCALE GENOMIC DNA]</scope>
    <source>
        <strain evidence="7 8">CTAW11</strain>
    </source>
</reference>
<dbReference type="GO" id="GO:0003700">
    <property type="term" value="F:DNA-binding transcription factor activity"/>
    <property type="evidence" value="ECO:0007669"/>
    <property type="project" value="TreeGrafter"/>
</dbReference>
<dbReference type="SUPFAM" id="SSF46785">
    <property type="entry name" value="Winged helix' DNA-binding domain"/>
    <property type="match status" value="1"/>
</dbReference>
<gene>
    <name evidence="7" type="ORF">FXB38_34350</name>
</gene>
<dbReference type="PANTHER" id="PTHR30136">
    <property type="entry name" value="HELIX-TURN-HELIX TRANSCRIPTIONAL REGULATOR, ICLR FAMILY"/>
    <property type="match status" value="1"/>
</dbReference>
<feature type="region of interest" description="Disordered" evidence="4">
    <location>
        <begin position="1"/>
        <end position="20"/>
    </location>
</feature>
<feature type="domain" description="IclR-ED" evidence="6">
    <location>
        <begin position="107"/>
        <end position="287"/>
    </location>
</feature>
<dbReference type="Pfam" id="PF09339">
    <property type="entry name" value="HTH_IclR"/>
    <property type="match status" value="1"/>
</dbReference>
<dbReference type="InterPro" id="IPR005471">
    <property type="entry name" value="Tscrpt_reg_IclR_N"/>
</dbReference>
<proteinExistence type="predicted"/>
<accession>A0A5S4W628</accession>
<dbReference type="InterPro" id="IPR014757">
    <property type="entry name" value="Tscrpt_reg_IclR_C"/>
</dbReference>
<dbReference type="GO" id="GO:0003677">
    <property type="term" value="F:DNA binding"/>
    <property type="evidence" value="ECO:0007669"/>
    <property type="project" value="UniProtKB-KW"/>
</dbReference>
<feature type="domain" description="HTH iclR-type" evidence="5">
    <location>
        <begin position="44"/>
        <end position="106"/>
    </location>
</feature>
<protein>
    <submittedName>
        <fullName evidence="7">Helix-turn-helix domain-containing protein</fullName>
    </submittedName>
</protein>
<organism evidence="7 8">
    <name type="scientific">Bradyrhizobium cytisi</name>
    <dbReference type="NCBI Taxonomy" id="515489"/>
    <lineage>
        <taxon>Bacteria</taxon>
        <taxon>Pseudomonadati</taxon>
        <taxon>Pseudomonadota</taxon>
        <taxon>Alphaproteobacteria</taxon>
        <taxon>Hyphomicrobiales</taxon>
        <taxon>Nitrobacteraceae</taxon>
        <taxon>Bradyrhizobium</taxon>
    </lineage>
</organism>
<keyword evidence="1" id="KW-0805">Transcription regulation</keyword>
<dbReference type="InterPro" id="IPR036388">
    <property type="entry name" value="WH-like_DNA-bd_sf"/>
</dbReference>
<dbReference type="OrthoDB" id="1634354at2"/>
<dbReference type="Proteomes" id="UP000324853">
    <property type="component" value="Unassembled WGS sequence"/>
</dbReference>
<dbReference type="PANTHER" id="PTHR30136:SF35">
    <property type="entry name" value="HTH-TYPE TRANSCRIPTIONAL REGULATOR RV1719"/>
    <property type="match status" value="1"/>
</dbReference>
<dbReference type="GO" id="GO:0045892">
    <property type="term" value="P:negative regulation of DNA-templated transcription"/>
    <property type="evidence" value="ECO:0007669"/>
    <property type="project" value="TreeGrafter"/>
</dbReference>
<evidence type="ECO:0000256" key="2">
    <source>
        <dbReference type="ARBA" id="ARBA00023125"/>
    </source>
</evidence>
<evidence type="ECO:0000313" key="8">
    <source>
        <dbReference type="Proteomes" id="UP000324853"/>
    </source>
</evidence>
<evidence type="ECO:0000256" key="4">
    <source>
        <dbReference type="SAM" id="MobiDB-lite"/>
    </source>
</evidence>
<evidence type="ECO:0000313" key="7">
    <source>
        <dbReference type="EMBL" id="TYL74594.1"/>
    </source>
</evidence>
<dbReference type="Pfam" id="PF01614">
    <property type="entry name" value="IclR_C"/>
    <property type="match status" value="1"/>
</dbReference>
<name>A0A5S4W628_9BRAD</name>
<dbReference type="PROSITE" id="PS51078">
    <property type="entry name" value="ICLR_ED"/>
    <property type="match status" value="1"/>
</dbReference>
<dbReference type="InterPro" id="IPR036390">
    <property type="entry name" value="WH_DNA-bd_sf"/>
</dbReference>
<dbReference type="InterPro" id="IPR029016">
    <property type="entry name" value="GAF-like_dom_sf"/>
</dbReference>
<evidence type="ECO:0000256" key="1">
    <source>
        <dbReference type="ARBA" id="ARBA00023015"/>
    </source>
</evidence>
<dbReference type="SUPFAM" id="SSF55781">
    <property type="entry name" value="GAF domain-like"/>
    <property type="match status" value="1"/>
</dbReference>
<sequence>MAVVKRNEPVRPAPTRGLTPELRRDIPKVTQSLVPPDQKIDNTVKSAKRVFEVLEFFEEHQSAASVIDVAAALHFPQSSTSALMRTMTALGYLHYDAGRRTYIPTARISMLGHWLSPVLFRRGRLINLMEDLSARTGETVMVGLRNGLAAQYIHVIQSKVPMRLHVRSGTLRPLAKSGLGYALLSRYSNKEVRRLVKLLNSYETHPEKQVDVKALLVELGKVRKQGHALSLSLVTPGAGVVAMALPRVAESSEPLAICVAGLTDALVSQEKAFAAVMRDAIKFHLSD</sequence>
<keyword evidence="3" id="KW-0804">Transcription</keyword>
<evidence type="ECO:0000256" key="3">
    <source>
        <dbReference type="ARBA" id="ARBA00023163"/>
    </source>
</evidence>
<evidence type="ECO:0000259" key="6">
    <source>
        <dbReference type="PROSITE" id="PS51078"/>
    </source>
</evidence>
<dbReference type="InterPro" id="IPR050707">
    <property type="entry name" value="HTH_MetabolicPath_Reg"/>
</dbReference>
<dbReference type="AlphaFoldDB" id="A0A5S4W628"/>
<comment type="caution">
    <text evidence="7">The sequence shown here is derived from an EMBL/GenBank/DDBJ whole genome shotgun (WGS) entry which is preliminary data.</text>
</comment>
<dbReference type="Gene3D" id="1.10.10.10">
    <property type="entry name" value="Winged helix-like DNA-binding domain superfamily/Winged helix DNA-binding domain"/>
    <property type="match status" value="1"/>
</dbReference>
<dbReference type="PROSITE" id="PS51077">
    <property type="entry name" value="HTH_ICLR"/>
    <property type="match status" value="1"/>
</dbReference>
<keyword evidence="2" id="KW-0238">DNA-binding</keyword>
<keyword evidence="8" id="KW-1185">Reference proteome</keyword>
<dbReference type="EMBL" id="VSSR01000070">
    <property type="protein sequence ID" value="TYL74594.1"/>
    <property type="molecule type" value="Genomic_DNA"/>
</dbReference>